<reference evidence="2" key="1">
    <citation type="submission" date="2021-01" db="EMBL/GenBank/DDBJ databases">
        <title>Caligus Genome Assembly.</title>
        <authorList>
            <person name="Gallardo-Escarate C."/>
        </authorList>
    </citation>
    <scope>NUCLEOTIDE SEQUENCE [LARGE SCALE GENOMIC DNA]</scope>
</reference>
<accession>A0A7T8JWG9</accession>
<sequence length="62" mass="7071">MVFLLSGAGDKVCRLESERRSLVVLFGIEGAFDRVGLSYHRKQAQIWGGREDDNVVRQFTEK</sequence>
<evidence type="ECO:0000313" key="1">
    <source>
        <dbReference type="EMBL" id="QQP37643.1"/>
    </source>
</evidence>
<gene>
    <name evidence="1" type="ORF">FKW44_017983</name>
</gene>
<protein>
    <submittedName>
        <fullName evidence="1">Uncharacterized protein</fullName>
    </submittedName>
</protein>
<evidence type="ECO:0000313" key="2">
    <source>
        <dbReference type="Proteomes" id="UP000595437"/>
    </source>
</evidence>
<proteinExistence type="predicted"/>
<keyword evidence="2" id="KW-1185">Reference proteome</keyword>
<name>A0A7T8JWG9_CALRO</name>
<dbReference type="EMBL" id="CP045901">
    <property type="protein sequence ID" value="QQP37643.1"/>
    <property type="molecule type" value="Genomic_DNA"/>
</dbReference>
<dbReference type="AlphaFoldDB" id="A0A7T8JWG9"/>
<dbReference type="Proteomes" id="UP000595437">
    <property type="component" value="Chromosome 12"/>
</dbReference>
<organism evidence="1 2">
    <name type="scientific">Caligus rogercresseyi</name>
    <name type="common">Sea louse</name>
    <dbReference type="NCBI Taxonomy" id="217165"/>
    <lineage>
        <taxon>Eukaryota</taxon>
        <taxon>Metazoa</taxon>
        <taxon>Ecdysozoa</taxon>
        <taxon>Arthropoda</taxon>
        <taxon>Crustacea</taxon>
        <taxon>Multicrustacea</taxon>
        <taxon>Hexanauplia</taxon>
        <taxon>Copepoda</taxon>
        <taxon>Siphonostomatoida</taxon>
        <taxon>Caligidae</taxon>
        <taxon>Caligus</taxon>
    </lineage>
</organism>